<protein>
    <submittedName>
        <fullName evidence="1">Uncharacterized protein</fullName>
    </submittedName>
</protein>
<organism evidence="1 2">
    <name type="scientific">Sphingomonas melonis TY</name>
    <dbReference type="NCBI Taxonomy" id="621456"/>
    <lineage>
        <taxon>Bacteria</taxon>
        <taxon>Pseudomonadati</taxon>
        <taxon>Pseudomonadota</taxon>
        <taxon>Alphaproteobacteria</taxon>
        <taxon>Sphingomonadales</taxon>
        <taxon>Sphingomonadaceae</taxon>
        <taxon>Sphingomonas</taxon>
    </lineage>
</organism>
<evidence type="ECO:0000313" key="2">
    <source>
        <dbReference type="Proteomes" id="UP000078460"/>
    </source>
</evidence>
<reference evidence="1" key="1">
    <citation type="submission" date="2016-03" db="EMBL/GenBank/DDBJ databases">
        <title>Sphingomonas melonis TY, whole genome shotgun sequencing.</title>
        <authorList>
            <person name="Wang H."/>
            <person name="Zhu P."/>
        </authorList>
    </citation>
    <scope>NUCLEOTIDE SEQUENCE [LARGE SCALE GENOMIC DNA]</scope>
    <source>
        <strain evidence="1">TY</strain>
    </source>
</reference>
<dbReference type="RefSeq" id="WP_017977502.1">
    <property type="nucleotide sequence ID" value="NZ_CP017578.1"/>
</dbReference>
<keyword evidence="2" id="KW-1185">Reference proteome</keyword>
<dbReference type="OrthoDB" id="7571173at2"/>
<accession>A0A175Y0Z8</accession>
<gene>
    <name evidence="1" type="ORF">AVM11_08155</name>
</gene>
<dbReference type="KEGG" id="smy:BJP26_05315"/>
<name>A0A175Y0Z8_9SPHN</name>
<comment type="caution">
    <text evidence="1">The sequence shown here is derived from an EMBL/GenBank/DDBJ whole genome shotgun (WGS) entry which is preliminary data.</text>
</comment>
<dbReference type="EMBL" id="LQCK02000034">
    <property type="protein sequence ID" value="KZB94424.1"/>
    <property type="molecule type" value="Genomic_DNA"/>
</dbReference>
<dbReference type="GeneID" id="93796655"/>
<dbReference type="STRING" id="621456.BJP26_05315"/>
<evidence type="ECO:0000313" key="1">
    <source>
        <dbReference type="EMBL" id="KZB94424.1"/>
    </source>
</evidence>
<proteinExistence type="predicted"/>
<dbReference type="Proteomes" id="UP000078460">
    <property type="component" value="Unassembled WGS sequence"/>
</dbReference>
<sequence>MIALALLLAVTPVAEPPGEDIVVTGRRCAARRLRIVTKTDRRTGDIHCVFKRCSGDAALDAGMCAGLLACAPVARTSAQVTACMTPVWKRLIDGEAAPAG</sequence>
<dbReference type="AlphaFoldDB" id="A0A175Y0Z8"/>